<dbReference type="NCBIfam" id="NF047352">
    <property type="entry name" value="P_loop_sacsin"/>
    <property type="match status" value="1"/>
</dbReference>
<protein>
    <recommendedName>
        <fullName evidence="2">Sacsin/Nov domain-containing protein</fullName>
    </recommendedName>
</protein>
<dbReference type="RefSeq" id="WP_111280766.1">
    <property type="nucleotide sequence ID" value="NZ_QLIN01000002.1"/>
</dbReference>
<dbReference type="PANTHER" id="PTHR32387:SF0">
    <property type="entry name" value="PROTEIN NO VEIN"/>
    <property type="match status" value="1"/>
</dbReference>
<dbReference type="EMBL" id="QLIN01000002">
    <property type="protein sequence ID" value="RAI71186.1"/>
    <property type="molecule type" value="Genomic_DNA"/>
</dbReference>
<reference evidence="3 4" key="1">
    <citation type="submission" date="2018-06" db="EMBL/GenBank/DDBJ databases">
        <authorList>
            <person name="Zhirakovskaya E."/>
        </authorList>
    </citation>
    <scope>NUCLEOTIDE SEQUENCE [LARGE SCALE GENOMIC DNA]</scope>
    <source>
        <strain evidence="3 4">LY3</strain>
    </source>
</reference>
<evidence type="ECO:0000313" key="3">
    <source>
        <dbReference type="EMBL" id="RAI71186.1"/>
    </source>
</evidence>
<dbReference type="Gene3D" id="3.30.565.10">
    <property type="entry name" value="Histidine kinase-like ATPase, C-terminal domain"/>
    <property type="match status" value="1"/>
</dbReference>
<evidence type="ECO:0000313" key="4">
    <source>
        <dbReference type="Proteomes" id="UP000249493"/>
    </source>
</evidence>
<comment type="caution">
    <text evidence="3">The sequence shown here is derived from an EMBL/GenBank/DDBJ whole genome shotgun (WGS) entry which is preliminary data.</text>
</comment>
<dbReference type="PANTHER" id="PTHR32387">
    <property type="entry name" value="WU:FJ29H11"/>
    <property type="match status" value="1"/>
</dbReference>
<proteinExistence type="predicted"/>
<organism evidence="3 4">
    <name type="scientific">Pseudomonas fluorescens</name>
    <dbReference type="NCBI Taxonomy" id="294"/>
    <lineage>
        <taxon>Bacteria</taxon>
        <taxon>Pseudomonadati</taxon>
        <taxon>Pseudomonadota</taxon>
        <taxon>Gammaproteobacteria</taxon>
        <taxon>Pseudomonadales</taxon>
        <taxon>Pseudomonadaceae</taxon>
        <taxon>Pseudomonas</taxon>
    </lineage>
</organism>
<dbReference type="InterPro" id="IPR058210">
    <property type="entry name" value="SACS/Nov_dom"/>
</dbReference>
<accession>A0A327NAL9</accession>
<dbReference type="AlphaFoldDB" id="A0A327NAL9"/>
<dbReference type="Proteomes" id="UP000249493">
    <property type="component" value="Unassembled WGS sequence"/>
</dbReference>
<feature type="compositionally biased region" description="Basic and acidic residues" evidence="1">
    <location>
        <begin position="883"/>
        <end position="896"/>
    </location>
</feature>
<evidence type="ECO:0000259" key="2">
    <source>
        <dbReference type="Pfam" id="PF25794"/>
    </source>
</evidence>
<dbReference type="SUPFAM" id="SSF55874">
    <property type="entry name" value="ATPase domain of HSP90 chaperone/DNA topoisomerase II/histidine kinase"/>
    <property type="match status" value="1"/>
</dbReference>
<feature type="compositionally biased region" description="Basic and acidic residues" evidence="1">
    <location>
        <begin position="855"/>
        <end position="866"/>
    </location>
</feature>
<name>A0A327NAL9_PSEFL</name>
<feature type="domain" description="Sacsin/Nov" evidence="2">
    <location>
        <begin position="24"/>
        <end position="118"/>
    </location>
</feature>
<feature type="region of interest" description="Disordered" evidence="1">
    <location>
        <begin position="855"/>
        <end position="896"/>
    </location>
</feature>
<gene>
    <name evidence="3" type="ORF">DOZ80_04885</name>
</gene>
<sequence>MSVIDEVRCEREDLARVLKKHLGIRKIVEDLYPDSAHFIYELLQNAEDTGATEAHFLLTEANLVFEHNGRPFESQDIYAITDIGEGTKANDSDKIGRFGVGFKAVFAYSETPHIWSPTFSFKITDLVLPSPLDPAPELGNRTRFEFPFNNSKKDAASAFSEVEAGLSELAGMTLLFLSHLESISWQIGEIAAGKALRIQHSEHYFTVLKQSRGRTTTSSHFLKFDRAVEGLEKQRVAVAFALDFLPSVDWFDPKKPLVKQLKIIPAAPGKVAVFFPAEKETSGLRFHLHAPFVPELSRASIKETPANQPLFQQLASLMAASLHQIRDLGLLTAEFLAVLPNPQDLIPTRYQGIRSAIIEEMNNRPLTPTHSKSHAPAKYLLQAKASLKELLSEEDIEFLVDYDEGPPQWAINAAQKNSNADRFLVGLDIGEWDIQQFVEMLCNKATSHGFGPPNNITPQDVMTWLAGKPLDWHQALYALLVSDYLPGTGLQREQVAKMKSLQVVRLCDGTYQLGSECYFPSDSVENDEELPRVDAGVYTSGKSKIQQESARKFLEVIGVREVGEADLVEAILKRRYRNDAFAPNKKDMRRFIALFEKEPTKAALFAKYFIFEVMNGKWGQPNQVFLDHPFMDTGLIAYYKALGTDAQRFALAERYHDCGISVARLAKFAQAVGAQTRLQPKETNCCSNPEWAYLCSVRGKRTSPINRDYEIENLADVLAKPSLAISKLVWKTMCELPLHSNYLQAKFQNSQSWGAHCAASQLVHELWRAAWVPQSNGSFVRPAEALSALLPEGFPFDPGWPWLKAICFGEEITKKSEAQLQKQVAAKEDARIKRMMRFMALPPEEQERILAEQERREHPNLPEHEPANPTRRAKRVGDQAADAPERHTEERTRSVSIDREAVKQKAEQYLRQQYSRVDGEMICQVCQEVPPLPFKLENGKDYFEKVELLPTLRKRHYQNYLALCPSHAAMFQYAHDSAEMMQERLVELTENDLKAVLAQKDVTIYFTKTHIADLKAVIEADHD</sequence>
<dbReference type="InterPro" id="IPR036890">
    <property type="entry name" value="HATPase_C_sf"/>
</dbReference>
<evidence type="ECO:0000256" key="1">
    <source>
        <dbReference type="SAM" id="MobiDB-lite"/>
    </source>
</evidence>
<dbReference type="Pfam" id="PF25794">
    <property type="entry name" value="SACS"/>
    <property type="match status" value="1"/>
</dbReference>
<dbReference type="InterPro" id="IPR052957">
    <property type="entry name" value="Auxin_embryo_med"/>
</dbReference>